<feature type="transmembrane region" description="Helical" evidence="9">
    <location>
        <begin position="51"/>
        <end position="71"/>
    </location>
</feature>
<comment type="caution">
    <text evidence="10">The sequence shown here is derived from an EMBL/GenBank/DDBJ whole genome shotgun (WGS) entry which is preliminary data.</text>
</comment>
<dbReference type="PANTHER" id="PTHR43337">
    <property type="entry name" value="XANTHINE/URACIL PERMEASE C887.17-RELATED"/>
    <property type="match status" value="1"/>
</dbReference>
<feature type="transmembrane region" description="Helical" evidence="9">
    <location>
        <begin position="167"/>
        <end position="189"/>
    </location>
</feature>
<keyword evidence="5 8" id="KW-0812">Transmembrane</keyword>
<comment type="subcellular location">
    <subcellularLocation>
        <location evidence="1 8">Cell membrane</location>
        <topology evidence="1 8">Multi-pass membrane protein</topology>
    </subcellularLocation>
</comment>
<sequence length="461" mass="48965">MEKCRKIKNKYRRVVMEEDLELVRDEGLGSKSKLDRYFKISERGSDVKTELFAGLTTFMTMAYILAVIPGTLSKTGIPFSGAFAATALSSAIATSLAALFNFPFGLGPSLGMNAFFVFSVVLGQGHSWQYALTAVAISGVCLLILTVTRVREKLFDVIPFNIKMAMIAGIGLFIALIGLVSGGIVVAGQGTVVTLGNLKDPRAVLTLVGVFLTGSLMYKNIKGSMFWGIIGTAIIGFFMGVTKLPTSWQVIPDLKSTVFQFVGMDEILTPNMALVVFTFLFVAIFDTVGTLIGLGGKANLLDENDNLPGVTKACLCDSIGTIMAGFLGTSLVGTFVESASGIAEGGKTGLTALTTSILFVIALFLSPLFIMIPASATAPVLIIVGLLMVTAIKAINFDDITEGIPAFLTIILMPLTYSIADGIVIGILSYVALKVLTGKFKDVTKVMAVLAILFVVKIMFI</sequence>
<dbReference type="Proteomes" id="UP000017081">
    <property type="component" value="Unassembled WGS sequence"/>
</dbReference>
<feature type="transmembrane region" description="Helical" evidence="9">
    <location>
        <begin position="407"/>
        <end position="431"/>
    </location>
</feature>
<dbReference type="STRING" id="1319815.HMPREF0202_02389"/>
<gene>
    <name evidence="10" type="ORF">HMPREF0202_02389</name>
</gene>
<reference evidence="10 11" key="1">
    <citation type="submission" date="2013-08" db="EMBL/GenBank/DDBJ databases">
        <authorList>
            <person name="Weinstock G."/>
            <person name="Sodergren E."/>
            <person name="Wylie T."/>
            <person name="Fulton L."/>
            <person name="Fulton R."/>
            <person name="Fronick C."/>
            <person name="O'Laughlin M."/>
            <person name="Godfrey J."/>
            <person name="Miner T."/>
            <person name="Herter B."/>
            <person name="Appelbaum E."/>
            <person name="Cordes M."/>
            <person name="Lek S."/>
            <person name="Wollam A."/>
            <person name="Pepin K.H."/>
            <person name="Palsikar V.B."/>
            <person name="Mitreva M."/>
            <person name="Wilson R.K."/>
        </authorList>
    </citation>
    <scope>NUCLEOTIDE SEQUENCE [LARGE SCALE GENOMIC DNA]</scope>
    <source>
        <strain evidence="10 11">ATCC BAA-474</strain>
    </source>
</reference>
<evidence type="ECO:0000256" key="9">
    <source>
        <dbReference type="SAM" id="Phobius"/>
    </source>
</evidence>
<dbReference type="InterPro" id="IPR006043">
    <property type="entry name" value="NCS2"/>
</dbReference>
<keyword evidence="11" id="KW-1185">Reference proteome</keyword>
<keyword evidence="6 8" id="KW-1133">Transmembrane helix</keyword>
<dbReference type="eggNOG" id="COG2252">
    <property type="taxonomic scope" value="Bacteria"/>
</dbReference>
<name>U7V8R6_9FUSO</name>
<evidence type="ECO:0000313" key="11">
    <source>
        <dbReference type="Proteomes" id="UP000017081"/>
    </source>
</evidence>
<proteinExistence type="inferred from homology"/>
<dbReference type="PIRSF" id="PIRSF005353">
    <property type="entry name" value="PbuG"/>
    <property type="match status" value="1"/>
</dbReference>
<evidence type="ECO:0000256" key="8">
    <source>
        <dbReference type="PIRNR" id="PIRNR005353"/>
    </source>
</evidence>
<dbReference type="PATRIC" id="fig|1319815.3.peg.2296"/>
<evidence type="ECO:0000256" key="6">
    <source>
        <dbReference type="ARBA" id="ARBA00022989"/>
    </source>
</evidence>
<organism evidence="10 11">
    <name type="scientific">Cetobacterium somerae ATCC BAA-474</name>
    <dbReference type="NCBI Taxonomy" id="1319815"/>
    <lineage>
        <taxon>Bacteria</taxon>
        <taxon>Fusobacteriati</taxon>
        <taxon>Fusobacteriota</taxon>
        <taxon>Fusobacteriia</taxon>
        <taxon>Fusobacteriales</taxon>
        <taxon>Fusobacteriaceae</taxon>
        <taxon>Cetobacterium</taxon>
    </lineage>
</organism>
<dbReference type="GO" id="GO:0005345">
    <property type="term" value="F:purine nucleobase transmembrane transporter activity"/>
    <property type="evidence" value="ECO:0007669"/>
    <property type="project" value="TreeGrafter"/>
</dbReference>
<accession>U7V8R6</accession>
<evidence type="ECO:0000256" key="7">
    <source>
        <dbReference type="ARBA" id="ARBA00023136"/>
    </source>
</evidence>
<feature type="transmembrane region" description="Helical" evidence="9">
    <location>
        <begin position="77"/>
        <end position="97"/>
    </location>
</feature>
<dbReference type="AlphaFoldDB" id="U7V8R6"/>
<feature type="transmembrane region" description="Helical" evidence="9">
    <location>
        <begin position="350"/>
        <end position="370"/>
    </location>
</feature>
<feature type="transmembrane region" description="Helical" evidence="9">
    <location>
        <begin position="225"/>
        <end position="244"/>
    </location>
</feature>
<dbReference type="InterPro" id="IPR026033">
    <property type="entry name" value="Azg-like_bact_archaea"/>
</dbReference>
<evidence type="ECO:0000256" key="1">
    <source>
        <dbReference type="ARBA" id="ARBA00004651"/>
    </source>
</evidence>
<feature type="transmembrane region" description="Helical" evidence="9">
    <location>
        <begin position="272"/>
        <end position="294"/>
    </location>
</feature>
<evidence type="ECO:0000256" key="4">
    <source>
        <dbReference type="ARBA" id="ARBA00022475"/>
    </source>
</evidence>
<dbReference type="Pfam" id="PF00860">
    <property type="entry name" value="Xan_ur_permease"/>
    <property type="match status" value="1"/>
</dbReference>
<feature type="transmembrane region" description="Helical" evidence="9">
    <location>
        <begin position="128"/>
        <end position="147"/>
    </location>
</feature>
<evidence type="ECO:0000256" key="5">
    <source>
        <dbReference type="ARBA" id="ARBA00022692"/>
    </source>
</evidence>
<dbReference type="InterPro" id="IPR045018">
    <property type="entry name" value="Azg-like"/>
</dbReference>
<feature type="transmembrane region" description="Helical" evidence="9">
    <location>
        <begin position="104"/>
        <end position="122"/>
    </location>
</feature>
<dbReference type="EMBL" id="AXZF01000112">
    <property type="protein sequence ID" value="ERT67544.1"/>
    <property type="molecule type" value="Genomic_DNA"/>
</dbReference>
<evidence type="ECO:0000256" key="3">
    <source>
        <dbReference type="ARBA" id="ARBA00022448"/>
    </source>
</evidence>
<dbReference type="GO" id="GO:0005886">
    <property type="term" value="C:plasma membrane"/>
    <property type="evidence" value="ECO:0007669"/>
    <property type="project" value="UniProtKB-SubCell"/>
</dbReference>
<evidence type="ECO:0000313" key="10">
    <source>
        <dbReference type="EMBL" id="ERT67544.1"/>
    </source>
</evidence>
<feature type="transmembrane region" description="Helical" evidence="9">
    <location>
        <begin position="443"/>
        <end position="460"/>
    </location>
</feature>
<keyword evidence="3 8" id="KW-0813">Transport</keyword>
<evidence type="ECO:0000256" key="2">
    <source>
        <dbReference type="ARBA" id="ARBA00005697"/>
    </source>
</evidence>
<dbReference type="PANTHER" id="PTHR43337:SF1">
    <property type="entry name" value="XANTHINE_URACIL PERMEASE C887.17-RELATED"/>
    <property type="match status" value="1"/>
</dbReference>
<protein>
    <submittedName>
        <fullName evidence="10">Putative permease</fullName>
    </submittedName>
</protein>
<feature type="transmembrane region" description="Helical" evidence="9">
    <location>
        <begin position="376"/>
        <end position="395"/>
    </location>
</feature>
<keyword evidence="4 8" id="KW-1003">Cell membrane</keyword>
<comment type="similarity">
    <text evidence="2 8">Belongs to the nucleobase:cation symporter-2 (NCS2) (TC 2.A.40) family. Azg-like subfamily.</text>
</comment>
<dbReference type="HOGENOM" id="CLU_024508_0_1_0"/>
<keyword evidence="7 8" id="KW-0472">Membrane</keyword>